<accession>A0A7X0KKN0</accession>
<dbReference type="RefSeq" id="WP_055980642.1">
    <property type="nucleotide sequence ID" value="NZ_BAABEG010000001.1"/>
</dbReference>
<dbReference type="InterPro" id="IPR010985">
    <property type="entry name" value="Ribbon_hlx_hlx"/>
</dbReference>
<evidence type="ECO:0000313" key="1">
    <source>
        <dbReference type="EMBL" id="MBB6354180.1"/>
    </source>
</evidence>
<organism evidence="1 2">
    <name type="scientific">Aminobacter aganoensis</name>
    <dbReference type="NCBI Taxonomy" id="83264"/>
    <lineage>
        <taxon>Bacteria</taxon>
        <taxon>Pseudomonadati</taxon>
        <taxon>Pseudomonadota</taxon>
        <taxon>Alphaproteobacteria</taxon>
        <taxon>Hyphomicrobiales</taxon>
        <taxon>Phyllobacteriaceae</taxon>
        <taxon>Aminobacter</taxon>
    </lineage>
</organism>
<keyword evidence="2" id="KW-1185">Reference proteome</keyword>
<sequence length="101" mass="10861">MGDLLIRNIPEAVKLEIAEAAKARGQSLSDKAVDLLQKGLLAERGSDASPQGSAWESLRALFGSDGSPDGEFAKAMDEIEAKRKRDFGRPVSFGLDADDER</sequence>
<proteinExistence type="predicted"/>
<evidence type="ECO:0000313" key="2">
    <source>
        <dbReference type="Proteomes" id="UP000536262"/>
    </source>
</evidence>
<comment type="caution">
    <text evidence="1">The sequence shown here is derived from an EMBL/GenBank/DDBJ whole genome shotgun (WGS) entry which is preliminary data.</text>
</comment>
<dbReference type="AlphaFoldDB" id="A0A7X0KKN0"/>
<gene>
    <name evidence="1" type="ORF">GGR00_001954</name>
</gene>
<name>A0A7X0KKN0_9HYPH</name>
<dbReference type="GO" id="GO:0006355">
    <property type="term" value="P:regulation of DNA-templated transcription"/>
    <property type="evidence" value="ECO:0007669"/>
    <property type="project" value="InterPro"/>
</dbReference>
<dbReference type="Proteomes" id="UP000536262">
    <property type="component" value="Unassembled WGS sequence"/>
</dbReference>
<reference evidence="1 2" key="1">
    <citation type="submission" date="2020-08" db="EMBL/GenBank/DDBJ databases">
        <title>Genomic Encyclopedia of Type Strains, Phase IV (KMG-IV): sequencing the most valuable type-strain genomes for metagenomic binning, comparative biology and taxonomic classification.</title>
        <authorList>
            <person name="Goeker M."/>
        </authorList>
    </citation>
    <scope>NUCLEOTIDE SEQUENCE [LARGE SCALE GENOMIC DNA]</scope>
    <source>
        <strain evidence="1 2">DSM 7051</strain>
    </source>
</reference>
<protein>
    <submittedName>
        <fullName evidence="1">Plasmid stability protein</fullName>
    </submittedName>
</protein>
<dbReference type="EMBL" id="JACHOU010000003">
    <property type="protein sequence ID" value="MBB6354180.1"/>
    <property type="molecule type" value="Genomic_DNA"/>
</dbReference>
<dbReference type="SUPFAM" id="SSF47598">
    <property type="entry name" value="Ribbon-helix-helix"/>
    <property type="match status" value="1"/>
</dbReference>